<dbReference type="PROSITE" id="PS51257">
    <property type="entry name" value="PROKAR_LIPOPROTEIN"/>
    <property type="match status" value="1"/>
</dbReference>
<organism evidence="1 2">
    <name type="scientific">Porphyromonas miyakawae</name>
    <dbReference type="NCBI Taxonomy" id="3137470"/>
    <lineage>
        <taxon>Bacteria</taxon>
        <taxon>Pseudomonadati</taxon>
        <taxon>Bacteroidota</taxon>
        <taxon>Bacteroidia</taxon>
        <taxon>Bacteroidales</taxon>
        <taxon>Porphyromonadaceae</taxon>
        <taxon>Porphyromonas</taxon>
    </lineage>
</organism>
<dbReference type="InterPro" id="IPR032252">
    <property type="entry name" value="DUF4827"/>
</dbReference>
<reference evidence="1 2" key="1">
    <citation type="journal article" date="2025" name="Int. J. Syst. Evol. Microbiol.">
        <title>Desulfovibrio falkowii sp. nov., Porphyromonas miyakawae sp. nov., Mediterraneibacter flintii sp. nov. and Owariibacterium komagatae gen. nov., sp. nov., isolated from human faeces.</title>
        <authorList>
            <person name="Hamaguchi T."/>
            <person name="Ohara M."/>
            <person name="Hisatomi A."/>
            <person name="Sekiguchi K."/>
            <person name="Takeda J.I."/>
            <person name="Ueyama J."/>
            <person name="Ito M."/>
            <person name="Nishiwaki H."/>
            <person name="Ogi T."/>
            <person name="Hirayama M."/>
            <person name="Ohkuma M."/>
            <person name="Sakamoto M."/>
            <person name="Ohno K."/>
        </authorList>
    </citation>
    <scope>NUCLEOTIDE SEQUENCE [LARGE SCALE GENOMIC DNA]</scope>
    <source>
        <strain evidence="1 2">13CB11C</strain>
    </source>
</reference>
<dbReference type="EMBL" id="BAAFSF010000001">
    <property type="protein sequence ID" value="GAB1251522.1"/>
    <property type="molecule type" value="Genomic_DNA"/>
</dbReference>
<dbReference type="Gene3D" id="3.10.50.40">
    <property type="match status" value="1"/>
</dbReference>
<dbReference type="Pfam" id="PF16109">
    <property type="entry name" value="DUF4827"/>
    <property type="match status" value="1"/>
</dbReference>
<proteinExistence type="predicted"/>
<dbReference type="InterPro" id="IPR046357">
    <property type="entry name" value="PPIase_dom_sf"/>
</dbReference>
<keyword evidence="2" id="KW-1185">Reference proteome</keyword>
<dbReference type="Proteomes" id="UP001628220">
    <property type="component" value="Unassembled WGS sequence"/>
</dbReference>
<dbReference type="RefSeq" id="WP_411915328.1">
    <property type="nucleotide sequence ID" value="NZ_BAAFSF010000001.1"/>
</dbReference>
<sequence>MKNKLTFGTIAVLFALLFLGGCKEKEMKSLTQLIKEEKGNISSFINEQGFSVKEASGEETSFEKNILYHFPNGLYMEVIDPGKTRPEANKTKIVVRFKGYFFAEKPLSPFNNLTDGSFQNTEFLYIEAYNRGALHYSLLPSAPGYSLNSLMCEGLAFPMSLCGDGARVKLIIPFLIGPEMAYNAGSSMYCEEVVYEFSKP</sequence>
<protein>
    <recommendedName>
        <fullName evidence="3">Lipoprotein</fullName>
    </recommendedName>
</protein>
<evidence type="ECO:0000313" key="1">
    <source>
        <dbReference type="EMBL" id="GAB1251522.1"/>
    </source>
</evidence>
<evidence type="ECO:0000313" key="2">
    <source>
        <dbReference type="Proteomes" id="UP001628220"/>
    </source>
</evidence>
<comment type="caution">
    <text evidence="1">The sequence shown here is derived from an EMBL/GenBank/DDBJ whole genome shotgun (WGS) entry which is preliminary data.</text>
</comment>
<evidence type="ECO:0008006" key="3">
    <source>
        <dbReference type="Google" id="ProtNLM"/>
    </source>
</evidence>
<accession>A0ABQ0E1E3</accession>
<gene>
    <name evidence="1" type="ORF">Tsumi_06260</name>
</gene>
<name>A0ABQ0E1E3_9PORP</name>